<keyword evidence="2" id="KW-1185">Reference proteome</keyword>
<sequence>MFPFPLRLTPAALSDLLTGREIEIRSLASSHNRQTEAIALSGKGPGGMAGRYITYSAASARVKLELWKWYDQEKPRFRLELEDADAVPNAALGKFRLLEHQGFLPCRRRRNEAPLARQHLSRVRHHIPSSLAIVSPCSNTPPLTCWTRVCSSPKWYCDIIDIARIHIEAPLSPDVQSKCLVAHAGSFNINDLLAVFRLVQPDRTFPADLPNLASDKGTIANERATQLMQRR</sequence>
<protein>
    <submittedName>
        <fullName evidence="1">Aldehyde reductase II</fullName>
    </submittedName>
</protein>
<name>A0A1G4BAT6_9PEZI</name>
<dbReference type="GeneID" id="34559286"/>
<reference evidence="1 2" key="1">
    <citation type="submission" date="2016-09" db="EMBL/GenBank/DDBJ databases">
        <authorList>
            <person name="Capua I."/>
            <person name="De Benedictis P."/>
            <person name="Joannis T."/>
            <person name="Lombin L.H."/>
            <person name="Cattoli G."/>
        </authorList>
    </citation>
    <scope>NUCLEOTIDE SEQUENCE [LARGE SCALE GENOMIC DNA]</scope>
    <source>
        <strain evidence="1 2">IMI 309357</strain>
    </source>
</reference>
<evidence type="ECO:0000313" key="1">
    <source>
        <dbReference type="EMBL" id="OHE98513.1"/>
    </source>
</evidence>
<gene>
    <name evidence="1" type="ORF">CORC01_06134</name>
</gene>
<organism evidence="1 2">
    <name type="scientific">Colletotrichum orchidophilum</name>
    <dbReference type="NCBI Taxonomy" id="1209926"/>
    <lineage>
        <taxon>Eukaryota</taxon>
        <taxon>Fungi</taxon>
        <taxon>Dikarya</taxon>
        <taxon>Ascomycota</taxon>
        <taxon>Pezizomycotina</taxon>
        <taxon>Sordariomycetes</taxon>
        <taxon>Hypocreomycetidae</taxon>
        <taxon>Glomerellales</taxon>
        <taxon>Glomerellaceae</taxon>
        <taxon>Colletotrichum</taxon>
    </lineage>
</organism>
<dbReference type="Gene3D" id="3.40.50.720">
    <property type="entry name" value="NAD(P)-binding Rossmann-like Domain"/>
    <property type="match status" value="1"/>
</dbReference>
<dbReference type="AlphaFoldDB" id="A0A1G4BAT6"/>
<comment type="caution">
    <text evidence="1">The sequence shown here is derived from an EMBL/GenBank/DDBJ whole genome shotgun (WGS) entry which is preliminary data.</text>
</comment>
<dbReference type="RefSeq" id="XP_022475662.1">
    <property type="nucleotide sequence ID" value="XM_022617776.1"/>
</dbReference>
<dbReference type="EMBL" id="MJBS01000045">
    <property type="protein sequence ID" value="OHE98513.1"/>
    <property type="molecule type" value="Genomic_DNA"/>
</dbReference>
<dbReference type="STRING" id="1209926.A0A1G4BAT6"/>
<dbReference type="OrthoDB" id="2735536at2759"/>
<dbReference type="Proteomes" id="UP000176998">
    <property type="component" value="Unassembled WGS sequence"/>
</dbReference>
<proteinExistence type="predicted"/>
<accession>A0A1G4BAT6</accession>
<evidence type="ECO:0000313" key="2">
    <source>
        <dbReference type="Proteomes" id="UP000176998"/>
    </source>
</evidence>